<protein>
    <submittedName>
        <fullName evidence="2">Aminoacrylate peracid reductase RutC</fullName>
        <ecNumber evidence="2">1.-.-.-</ecNumber>
    </submittedName>
</protein>
<sequence length="120" mass="12957">MSLIQRYHVGKRLSEMAVHNGVAYLAGQVPEDLTQDIAGQTREVLGMIDRLLAEVGSDKSRLLSVQIYLADIKDITAMNEVWDAWIGQGPGIGNAPPRATVQAALANPAYKIEIVVKAAC</sequence>
<dbReference type="InterPro" id="IPR035959">
    <property type="entry name" value="RutC-like_sf"/>
</dbReference>
<comment type="caution">
    <text evidence="2">The sequence shown here is derived from an EMBL/GenBank/DDBJ whole genome shotgun (WGS) entry which is preliminary data.</text>
</comment>
<evidence type="ECO:0000256" key="1">
    <source>
        <dbReference type="ARBA" id="ARBA00010552"/>
    </source>
</evidence>
<accession>A0A433SFK9</accession>
<dbReference type="InterPro" id="IPR019897">
    <property type="entry name" value="RidA_CS"/>
</dbReference>
<keyword evidence="3" id="KW-1185">Reference proteome</keyword>
<dbReference type="InterPro" id="IPR035709">
    <property type="entry name" value="YoaB-like"/>
</dbReference>
<dbReference type="SUPFAM" id="SSF55298">
    <property type="entry name" value="YjgF-like"/>
    <property type="match status" value="1"/>
</dbReference>
<dbReference type="PANTHER" id="PTHR47328:SF1">
    <property type="entry name" value="RUTC FAMILY PROTEIN YOAB"/>
    <property type="match status" value="1"/>
</dbReference>
<dbReference type="EMBL" id="PQSP01000002">
    <property type="protein sequence ID" value="RUS67518.1"/>
    <property type="molecule type" value="Genomic_DNA"/>
</dbReference>
<evidence type="ECO:0000313" key="3">
    <source>
        <dbReference type="Proteomes" id="UP000286947"/>
    </source>
</evidence>
<evidence type="ECO:0000313" key="2">
    <source>
        <dbReference type="EMBL" id="RUS67518.1"/>
    </source>
</evidence>
<dbReference type="Proteomes" id="UP000286947">
    <property type="component" value="Unassembled WGS sequence"/>
</dbReference>
<dbReference type="GO" id="GO:0016491">
    <property type="term" value="F:oxidoreductase activity"/>
    <property type="evidence" value="ECO:0007669"/>
    <property type="project" value="UniProtKB-KW"/>
</dbReference>
<dbReference type="Gene3D" id="3.30.1330.40">
    <property type="entry name" value="RutC-like"/>
    <property type="match status" value="1"/>
</dbReference>
<name>A0A433SFK9_9BURK</name>
<dbReference type="OrthoDB" id="6899345at2"/>
<keyword evidence="2" id="KW-0560">Oxidoreductase</keyword>
<proteinExistence type="inferred from homology"/>
<dbReference type="EC" id="1.-.-.-" evidence="2"/>
<comment type="similarity">
    <text evidence="1">Belongs to the RutC family.</text>
</comment>
<dbReference type="PANTHER" id="PTHR47328">
    <property type="match status" value="1"/>
</dbReference>
<dbReference type="RefSeq" id="WP_126979602.1">
    <property type="nucleotide sequence ID" value="NZ_PQSP01000002.1"/>
</dbReference>
<dbReference type="AlphaFoldDB" id="A0A433SFK9"/>
<dbReference type="PROSITE" id="PS01094">
    <property type="entry name" value="UPF0076"/>
    <property type="match status" value="1"/>
</dbReference>
<organism evidence="2 3">
    <name type="scientific">Saezia sanguinis</name>
    <dbReference type="NCBI Taxonomy" id="1965230"/>
    <lineage>
        <taxon>Bacteria</taxon>
        <taxon>Pseudomonadati</taxon>
        <taxon>Pseudomonadota</taxon>
        <taxon>Betaproteobacteria</taxon>
        <taxon>Burkholderiales</taxon>
        <taxon>Saeziaceae</taxon>
        <taxon>Saezia</taxon>
    </lineage>
</organism>
<gene>
    <name evidence="2" type="primary">rutC</name>
    <name evidence="2" type="ORF">CUZ56_01465</name>
</gene>
<reference evidence="2 3" key="1">
    <citation type="submission" date="2018-01" db="EMBL/GenBank/DDBJ databases">
        <title>Saezia sanguinis gen. nov., sp. nov., in the order Burkholderiales isolated from human blood.</title>
        <authorList>
            <person name="Medina-Pascual M.J."/>
            <person name="Valdezate S."/>
            <person name="Monzon S."/>
            <person name="Cuesta I."/>
            <person name="Carrasco G."/>
            <person name="Villalon P."/>
            <person name="Saez-Nieto J.A."/>
        </authorList>
    </citation>
    <scope>NUCLEOTIDE SEQUENCE [LARGE SCALE GENOMIC DNA]</scope>
    <source>
        <strain evidence="2 3">CNM695-12</strain>
    </source>
</reference>
<dbReference type="Pfam" id="PF01042">
    <property type="entry name" value="Ribonuc_L-PSP"/>
    <property type="match status" value="1"/>
</dbReference>
<dbReference type="CDD" id="cd06150">
    <property type="entry name" value="YjgF_YER057c_UK114_like_2"/>
    <property type="match status" value="1"/>
</dbReference>
<dbReference type="InterPro" id="IPR006175">
    <property type="entry name" value="YjgF/YER057c/UK114"/>
</dbReference>